<dbReference type="Gene3D" id="3.20.20.370">
    <property type="entry name" value="Glycoside hydrolase/deacetylase"/>
    <property type="match status" value="1"/>
</dbReference>
<feature type="region of interest" description="Disordered" evidence="1">
    <location>
        <begin position="57"/>
        <end position="77"/>
    </location>
</feature>
<sequence>MRKKRTQKKLRLKPAVLACLILLGLSSACLLLWGTLNTESPAKQPAKQEKIVSKKALVKKASAKKPPEKVSQPAKPRPVTDKTVFLTFDDGPSPFLSRFNHLLQQEKVPATFFFIGENLNRIQPETAKALLASGSSIGWHSMTHDAGLLYRKNNPTFLTEMEQARKTGREKLGIASNLIRAPYGSTYLSTQLHQETKDKGFTLLDWNIDSNDWRYKTSSTRVVETVLTQVNILAKQKEPLVILMHERKNTLEALPAIIHALKKNGYNFQAYKENTPFKLSFRER</sequence>
<dbReference type="EMBL" id="JAARRM010000001">
    <property type="protein sequence ID" value="MBC1520058.1"/>
    <property type="molecule type" value="Genomic_DNA"/>
</dbReference>
<dbReference type="InterPro" id="IPR002509">
    <property type="entry name" value="NODB_dom"/>
</dbReference>
<organism evidence="3 4">
    <name type="scientific">Listeria aquatica</name>
    <dbReference type="NCBI Taxonomy" id="1494960"/>
    <lineage>
        <taxon>Bacteria</taxon>
        <taxon>Bacillati</taxon>
        <taxon>Bacillota</taxon>
        <taxon>Bacilli</taxon>
        <taxon>Bacillales</taxon>
        <taxon>Listeriaceae</taxon>
        <taxon>Listeria</taxon>
    </lineage>
</organism>
<evidence type="ECO:0000256" key="1">
    <source>
        <dbReference type="SAM" id="MobiDB-lite"/>
    </source>
</evidence>
<dbReference type="InterPro" id="IPR011330">
    <property type="entry name" value="Glyco_hydro/deAcase_b/a-brl"/>
</dbReference>
<dbReference type="PANTHER" id="PTHR10587:SF125">
    <property type="entry name" value="POLYSACCHARIDE DEACETYLASE YHEN-RELATED"/>
    <property type="match status" value="1"/>
</dbReference>
<dbReference type="PROSITE" id="PS51257">
    <property type="entry name" value="PROKAR_LIPOPROTEIN"/>
    <property type="match status" value="1"/>
</dbReference>
<evidence type="ECO:0000313" key="4">
    <source>
        <dbReference type="Proteomes" id="UP000559885"/>
    </source>
</evidence>
<dbReference type="GO" id="GO:0016810">
    <property type="term" value="F:hydrolase activity, acting on carbon-nitrogen (but not peptide) bonds"/>
    <property type="evidence" value="ECO:0007669"/>
    <property type="project" value="InterPro"/>
</dbReference>
<dbReference type="RefSeq" id="WP_185371672.1">
    <property type="nucleotide sequence ID" value="NZ_JAARRM010000001.1"/>
</dbReference>
<dbReference type="Proteomes" id="UP000559885">
    <property type="component" value="Unassembled WGS sequence"/>
</dbReference>
<protein>
    <submittedName>
        <fullName evidence="3">Polysaccharide deacetylase family protein</fullName>
    </submittedName>
</protein>
<gene>
    <name evidence="3" type="ORF">HB912_00175</name>
</gene>
<evidence type="ECO:0000313" key="3">
    <source>
        <dbReference type="EMBL" id="MBC1520058.1"/>
    </source>
</evidence>
<proteinExistence type="predicted"/>
<dbReference type="PANTHER" id="PTHR10587">
    <property type="entry name" value="GLYCOSYL TRANSFERASE-RELATED"/>
    <property type="match status" value="1"/>
</dbReference>
<dbReference type="InterPro" id="IPR050248">
    <property type="entry name" value="Polysacc_deacetylase_ArnD"/>
</dbReference>
<evidence type="ECO:0000259" key="2">
    <source>
        <dbReference type="PROSITE" id="PS51677"/>
    </source>
</evidence>
<accession>A0A841ZKT0</accession>
<comment type="caution">
    <text evidence="3">The sequence shown here is derived from an EMBL/GenBank/DDBJ whole genome shotgun (WGS) entry which is preliminary data.</text>
</comment>
<dbReference type="GO" id="GO:0005975">
    <property type="term" value="P:carbohydrate metabolic process"/>
    <property type="evidence" value="ECO:0007669"/>
    <property type="project" value="InterPro"/>
</dbReference>
<reference evidence="3 4" key="1">
    <citation type="submission" date="2020-03" db="EMBL/GenBank/DDBJ databases">
        <title>Soil Listeria distribution.</title>
        <authorList>
            <person name="Liao J."/>
            <person name="Wiedmann M."/>
        </authorList>
    </citation>
    <scope>NUCLEOTIDE SEQUENCE [LARGE SCALE GENOMIC DNA]</scope>
    <source>
        <strain evidence="3 4">FSL L7-1507</strain>
    </source>
</reference>
<dbReference type="Pfam" id="PF01522">
    <property type="entry name" value="Polysacc_deac_1"/>
    <property type="match status" value="1"/>
</dbReference>
<dbReference type="AlphaFoldDB" id="A0A841ZKT0"/>
<dbReference type="PROSITE" id="PS51677">
    <property type="entry name" value="NODB"/>
    <property type="match status" value="1"/>
</dbReference>
<name>A0A841ZKT0_9LIST</name>
<feature type="domain" description="NodB homology" evidence="2">
    <location>
        <begin position="82"/>
        <end position="269"/>
    </location>
</feature>
<dbReference type="SUPFAM" id="SSF88713">
    <property type="entry name" value="Glycoside hydrolase/deacetylase"/>
    <property type="match status" value="1"/>
</dbReference>